<reference evidence="1" key="1">
    <citation type="submission" date="2022-12" db="EMBL/GenBank/DDBJ databases">
        <title>Bacterial isolates from different developmental stages of Nematostella vectensis.</title>
        <authorList>
            <person name="Fraune S."/>
        </authorList>
    </citation>
    <scope>NUCLEOTIDE SEQUENCE</scope>
    <source>
        <strain evidence="1">G21630-S1</strain>
    </source>
</reference>
<dbReference type="PIRSF" id="PIRSF015753">
    <property type="entry name" value="GST"/>
    <property type="match status" value="1"/>
</dbReference>
<dbReference type="Gene3D" id="3.40.30.10">
    <property type="entry name" value="Glutaredoxin"/>
    <property type="match status" value="1"/>
</dbReference>
<dbReference type="SUPFAM" id="SSF47616">
    <property type="entry name" value="GST C-terminal domain-like"/>
    <property type="match status" value="1"/>
</dbReference>
<proteinExistence type="predicted"/>
<evidence type="ECO:0000313" key="2">
    <source>
        <dbReference type="Proteomes" id="UP001069802"/>
    </source>
</evidence>
<name>A0ABT4LP14_9PROT</name>
<dbReference type="EMBL" id="JAPWGY010000012">
    <property type="protein sequence ID" value="MCZ4282880.1"/>
    <property type="molecule type" value="Genomic_DNA"/>
</dbReference>
<dbReference type="RefSeq" id="WP_269425022.1">
    <property type="nucleotide sequence ID" value="NZ_JAPWGY010000012.1"/>
</dbReference>
<accession>A0ABT4LP14</accession>
<evidence type="ECO:0000313" key="1">
    <source>
        <dbReference type="EMBL" id="MCZ4282880.1"/>
    </source>
</evidence>
<dbReference type="Pfam" id="PF13410">
    <property type="entry name" value="GST_C_2"/>
    <property type="match status" value="1"/>
</dbReference>
<dbReference type="Gene3D" id="1.20.1050.10">
    <property type="match status" value="1"/>
</dbReference>
<comment type="caution">
    <text evidence="1">The sequence shown here is derived from an EMBL/GenBank/DDBJ whole genome shotgun (WGS) entry which is preliminary data.</text>
</comment>
<sequence length="348" mass="39900">MGMLVKGLWQEEDQIIQSGVFVRPASIYAQEIPTEVIQGLIREPGRYHLIASGSCQWSHRAVILRHLMKLQDYIPLHLAHGPRLEGYAINGGADWQIPGSQKIPLSRDGIRIKHLHQLYSHSVPDYTGRVTVPLLWDSWQQKIISNESAMIMQAFDATSAFLIPAGVDYSFFPAKLESEMKELDQRIYHRLGNGVYRAGFAQSQEAYDVAIDDVFSELDELENHLRENRFLFGDIITASDWKLFTTLVRFDSVYYHLHRCTKQRLIDYPSLWSYSRELYSWPVIFSSVDFSMIRDASYKNDTSHNPTGIIPVAPAADWLAPHNREKLSSAMIMTRSGEKIPLSLLFRI</sequence>
<dbReference type="InterPro" id="IPR047047">
    <property type="entry name" value="GST_Omega-like_C"/>
</dbReference>
<dbReference type="CDD" id="cd03190">
    <property type="entry name" value="GST_C_Omega_like"/>
    <property type="match status" value="1"/>
</dbReference>
<dbReference type="InterPro" id="IPR016639">
    <property type="entry name" value="GST_Omega/GSH"/>
</dbReference>
<organism evidence="1 2">
    <name type="scientific">Kiloniella laminariae</name>
    <dbReference type="NCBI Taxonomy" id="454162"/>
    <lineage>
        <taxon>Bacteria</taxon>
        <taxon>Pseudomonadati</taxon>
        <taxon>Pseudomonadota</taxon>
        <taxon>Alphaproteobacteria</taxon>
        <taxon>Rhodospirillales</taxon>
        <taxon>Kiloniellaceae</taxon>
        <taxon>Kiloniella</taxon>
    </lineage>
</organism>
<dbReference type="PANTHER" id="PTHR32419:SF6">
    <property type="entry name" value="GLUTATHIONE S-TRANSFERASE OMEGA-LIKE 1-RELATED"/>
    <property type="match status" value="1"/>
</dbReference>
<dbReference type="Proteomes" id="UP001069802">
    <property type="component" value="Unassembled WGS sequence"/>
</dbReference>
<dbReference type="PANTHER" id="PTHR32419">
    <property type="entry name" value="GLUTATHIONYL-HYDROQUINONE REDUCTASE"/>
    <property type="match status" value="1"/>
</dbReference>
<dbReference type="InterPro" id="IPR036282">
    <property type="entry name" value="Glutathione-S-Trfase_C_sf"/>
</dbReference>
<gene>
    <name evidence="1" type="ORF">O4H49_18995</name>
</gene>
<keyword evidence="2" id="KW-1185">Reference proteome</keyword>
<protein>
    <submittedName>
        <fullName evidence="1">Glutathione S-transferase C-terminal domain-containing protein</fullName>
    </submittedName>
</protein>